<dbReference type="Pfam" id="PF12697">
    <property type="entry name" value="Abhydrolase_6"/>
    <property type="match status" value="1"/>
</dbReference>
<dbReference type="InterPro" id="IPR000073">
    <property type="entry name" value="AB_hydrolase_1"/>
</dbReference>
<accession>A0A5M6IMG5</accession>
<feature type="signal peptide" evidence="2">
    <location>
        <begin position="1"/>
        <end position="23"/>
    </location>
</feature>
<dbReference type="InterPro" id="IPR050228">
    <property type="entry name" value="Carboxylesterase_BioH"/>
</dbReference>
<proteinExistence type="predicted"/>
<keyword evidence="4" id="KW-0378">Hydrolase</keyword>
<evidence type="ECO:0000256" key="2">
    <source>
        <dbReference type="SAM" id="SignalP"/>
    </source>
</evidence>
<feature type="chain" id="PRO_5024458459" evidence="2">
    <location>
        <begin position="24"/>
        <end position="285"/>
    </location>
</feature>
<dbReference type="EMBL" id="VWPK01000061">
    <property type="protein sequence ID" value="KAA5609039.1"/>
    <property type="molecule type" value="Genomic_DNA"/>
</dbReference>
<feature type="region of interest" description="Disordered" evidence="1">
    <location>
        <begin position="147"/>
        <end position="168"/>
    </location>
</feature>
<dbReference type="SUPFAM" id="SSF53474">
    <property type="entry name" value="alpha/beta-Hydrolases"/>
    <property type="match status" value="1"/>
</dbReference>
<dbReference type="GO" id="GO:0016787">
    <property type="term" value="F:hydrolase activity"/>
    <property type="evidence" value="ECO:0007669"/>
    <property type="project" value="UniProtKB-KW"/>
</dbReference>
<evidence type="ECO:0000259" key="3">
    <source>
        <dbReference type="Pfam" id="PF12697"/>
    </source>
</evidence>
<dbReference type="Gene3D" id="3.40.50.1820">
    <property type="entry name" value="alpha/beta hydrolase"/>
    <property type="match status" value="1"/>
</dbReference>
<sequence>MLRASATATFLLACLLFGRPALAADRYFVTSDGVRLHYTEVGQGRTIVMVPGWTMPAWIFDRQIRAFSRFYRVVAFDPRSQGESEVASSGHDPWRRGQDIAELLEQLGPEPVLLMGWSLGVLDSLAYINGHGDRRVAGLVLIDNSVGEDPPPSGSGSAAPRRRGAPPTRAERMRAFVDGMFTRPLPKSYLERLVEACLRTPPAAAAALLSYPVPRTFWKEALYSTSHPVLYVVRPTWAGQAANVAQRHPNAETVIMQGVGHALFVDDPDRFDRVVTDFIRRRVWP</sequence>
<dbReference type="OrthoDB" id="9804723at2"/>
<dbReference type="Proteomes" id="UP000325255">
    <property type="component" value="Unassembled WGS sequence"/>
</dbReference>
<keyword evidence="5" id="KW-1185">Reference proteome</keyword>
<evidence type="ECO:0000313" key="4">
    <source>
        <dbReference type="EMBL" id="KAA5609039.1"/>
    </source>
</evidence>
<reference evidence="4 5" key="1">
    <citation type="submission" date="2019-09" db="EMBL/GenBank/DDBJ databases">
        <title>Genome sequence of Rhodovastum atsumiense, a diverse member of the Acetobacteraceae family of non-sulfur purple photosynthetic bacteria.</title>
        <authorList>
            <person name="Meyer T."/>
            <person name="Kyndt J."/>
        </authorList>
    </citation>
    <scope>NUCLEOTIDE SEQUENCE [LARGE SCALE GENOMIC DNA]</scope>
    <source>
        <strain evidence="4 5">DSM 21279</strain>
    </source>
</reference>
<organism evidence="4 5">
    <name type="scientific">Rhodovastum atsumiense</name>
    <dbReference type="NCBI Taxonomy" id="504468"/>
    <lineage>
        <taxon>Bacteria</taxon>
        <taxon>Pseudomonadati</taxon>
        <taxon>Pseudomonadota</taxon>
        <taxon>Alphaproteobacteria</taxon>
        <taxon>Acetobacterales</taxon>
        <taxon>Acetobacteraceae</taxon>
        <taxon>Rhodovastum</taxon>
    </lineage>
</organism>
<dbReference type="AlphaFoldDB" id="A0A5M6IMG5"/>
<feature type="domain" description="AB hydrolase-1" evidence="3">
    <location>
        <begin position="47"/>
        <end position="271"/>
    </location>
</feature>
<evidence type="ECO:0000313" key="5">
    <source>
        <dbReference type="Proteomes" id="UP000325255"/>
    </source>
</evidence>
<name>A0A5M6IMG5_9PROT</name>
<keyword evidence="2" id="KW-0732">Signal</keyword>
<evidence type="ECO:0000256" key="1">
    <source>
        <dbReference type="SAM" id="MobiDB-lite"/>
    </source>
</evidence>
<dbReference type="InterPro" id="IPR029058">
    <property type="entry name" value="AB_hydrolase_fold"/>
</dbReference>
<dbReference type="RefSeq" id="WP_150044420.1">
    <property type="nucleotide sequence ID" value="NZ_OW485601.1"/>
</dbReference>
<protein>
    <submittedName>
        <fullName evidence="4">Alpha/beta hydrolase</fullName>
    </submittedName>
</protein>
<comment type="caution">
    <text evidence="4">The sequence shown here is derived from an EMBL/GenBank/DDBJ whole genome shotgun (WGS) entry which is preliminary data.</text>
</comment>
<dbReference type="PANTHER" id="PTHR43194:SF2">
    <property type="entry name" value="PEROXISOMAL MEMBRANE PROTEIN LPX1"/>
    <property type="match status" value="1"/>
</dbReference>
<gene>
    <name evidence="4" type="ORF">F1189_26170</name>
</gene>
<dbReference type="PANTHER" id="PTHR43194">
    <property type="entry name" value="HYDROLASE ALPHA/BETA FOLD FAMILY"/>
    <property type="match status" value="1"/>
</dbReference>